<keyword evidence="4" id="KW-0812">Transmembrane</keyword>
<dbReference type="EMBL" id="SSWH01000003">
    <property type="protein sequence ID" value="THJ67357.1"/>
    <property type="molecule type" value="Genomic_DNA"/>
</dbReference>
<reference evidence="6 7" key="1">
    <citation type="submission" date="2019-04" db="EMBL/GenBank/DDBJ databases">
        <authorList>
            <person name="Liu Q."/>
            <person name="Xin Y.-H."/>
        </authorList>
    </citation>
    <scope>NUCLEOTIDE SEQUENCE [LARGE SCALE GENOMIC DNA]</scope>
    <source>
        <strain evidence="6 7">AM23</strain>
    </source>
</reference>
<organism evidence="6 7">
    <name type="scientific">Arthrobacter echini</name>
    <dbReference type="NCBI Taxonomy" id="1529066"/>
    <lineage>
        <taxon>Bacteria</taxon>
        <taxon>Bacillati</taxon>
        <taxon>Actinomycetota</taxon>
        <taxon>Actinomycetes</taxon>
        <taxon>Micrococcales</taxon>
        <taxon>Micrococcaceae</taxon>
        <taxon>Arthrobacter</taxon>
    </lineage>
</organism>
<feature type="transmembrane region" description="Helical" evidence="4">
    <location>
        <begin position="348"/>
        <end position="371"/>
    </location>
</feature>
<dbReference type="CDD" id="cd06423">
    <property type="entry name" value="CESA_like"/>
    <property type="match status" value="1"/>
</dbReference>
<evidence type="ECO:0000313" key="7">
    <source>
        <dbReference type="Proteomes" id="UP000305233"/>
    </source>
</evidence>
<dbReference type="SUPFAM" id="SSF53448">
    <property type="entry name" value="Nucleotide-diphospho-sugar transferases"/>
    <property type="match status" value="1"/>
</dbReference>
<evidence type="ECO:0000256" key="2">
    <source>
        <dbReference type="ARBA" id="ARBA00022676"/>
    </source>
</evidence>
<dbReference type="InterPro" id="IPR001173">
    <property type="entry name" value="Glyco_trans_2-like"/>
</dbReference>
<dbReference type="PANTHER" id="PTHR43630">
    <property type="entry name" value="POLY-BETA-1,6-N-ACETYL-D-GLUCOSAMINE SYNTHASE"/>
    <property type="match status" value="1"/>
</dbReference>
<dbReference type="OrthoDB" id="9797391at2"/>
<feature type="transmembrane region" description="Helical" evidence="4">
    <location>
        <begin position="408"/>
        <end position="431"/>
    </location>
</feature>
<keyword evidence="4" id="KW-0472">Membrane</keyword>
<comment type="similarity">
    <text evidence="1">Belongs to the glycosyltransferase 2 family.</text>
</comment>
<dbReference type="AlphaFoldDB" id="A0A4S5E6Z8"/>
<dbReference type="Pfam" id="PF00535">
    <property type="entry name" value="Glycos_transf_2"/>
    <property type="match status" value="1"/>
</dbReference>
<evidence type="ECO:0000256" key="3">
    <source>
        <dbReference type="ARBA" id="ARBA00022679"/>
    </source>
</evidence>
<keyword evidence="7" id="KW-1185">Reference proteome</keyword>
<gene>
    <name evidence="6" type="ORF">E8P82_04415</name>
</gene>
<evidence type="ECO:0000313" key="6">
    <source>
        <dbReference type="EMBL" id="THJ67357.1"/>
    </source>
</evidence>
<evidence type="ECO:0000259" key="5">
    <source>
        <dbReference type="Pfam" id="PF00535"/>
    </source>
</evidence>
<comment type="caution">
    <text evidence="6">The sequence shown here is derived from an EMBL/GenBank/DDBJ whole genome shotgun (WGS) entry which is preliminary data.</text>
</comment>
<keyword evidence="3 6" id="KW-0808">Transferase</keyword>
<dbReference type="Proteomes" id="UP000305233">
    <property type="component" value="Unassembled WGS sequence"/>
</dbReference>
<name>A0A4S5E6Z8_9MICC</name>
<dbReference type="InterPro" id="IPR029044">
    <property type="entry name" value="Nucleotide-diphossugar_trans"/>
</dbReference>
<feature type="transmembrane region" description="Helical" evidence="4">
    <location>
        <begin position="377"/>
        <end position="396"/>
    </location>
</feature>
<dbReference type="GO" id="GO:0016757">
    <property type="term" value="F:glycosyltransferase activity"/>
    <property type="evidence" value="ECO:0007669"/>
    <property type="project" value="UniProtKB-KW"/>
</dbReference>
<sequence>MAVQHARPRTRLPLDEGIGVDFALVIFWLFAGVSILYVVHFGLYLVGANIYDVWQERRRSRPGVRLPAAHEPESAATAVWDRRALPEVPGLVSVIIAAHNEESVIVRTLDSVRRSNYQFFEVLVADDASTDLTGRLVRDYQLRHPEMDLRMVRMRTNVGKGAALNAALRRYARGQFAMTLDADSIIDPDAISNALTYFDDPYVAGVAANVQIMEEGTALGILQRFEHMIGYRSKKLYSILNCEFVVGGVASTYRMRVLHKVDFYDTDTLTEDIGLSAKITSLGNRRFRMVFGADVVAKTEGVLTFRALAKQRYRWKYGSLQNLVKYRGLMLNPSRRYSRTLTYYRMPMAVLSEFTLLVSPLAWTYAVYWSIVTQTPALILGAYATITVYTLLTVWLDENLSVRERARLSVYAPTAYFLFYIMDLVQLTAALRCIARSRGLFVRPEINTWTSPQRAGSGAVAAGAA</sequence>
<proteinExistence type="inferred from homology"/>
<dbReference type="PANTHER" id="PTHR43630:SF1">
    <property type="entry name" value="POLY-BETA-1,6-N-ACETYL-D-GLUCOSAMINE SYNTHASE"/>
    <property type="match status" value="1"/>
</dbReference>
<keyword evidence="2" id="KW-0328">Glycosyltransferase</keyword>
<accession>A0A4S5E6Z8</accession>
<protein>
    <submittedName>
        <fullName evidence="6">Glycosyltransferase family 2 protein</fullName>
    </submittedName>
</protein>
<evidence type="ECO:0000256" key="4">
    <source>
        <dbReference type="SAM" id="Phobius"/>
    </source>
</evidence>
<feature type="domain" description="Glycosyltransferase 2-like" evidence="5">
    <location>
        <begin position="93"/>
        <end position="259"/>
    </location>
</feature>
<feature type="transmembrane region" description="Helical" evidence="4">
    <location>
        <begin position="22"/>
        <end position="51"/>
    </location>
</feature>
<keyword evidence="4" id="KW-1133">Transmembrane helix</keyword>
<evidence type="ECO:0000256" key="1">
    <source>
        <dbReference type="ARBA" id="ARBA00006739"/>
    </source>
</evidence>
<dbReference type="Gene3D" id="3.90.550.10">
    <property type="entry name" value="Spore Coat Polysaccharide Biosynthesis Protein SpsA, Chain A"/>
    <property type="match status" value="1"/>
</dbReference>